<organism evidence="2 3">
    <name type="scientific">Pedobacter segetis</name>
    <dbReference type="NCBI Taxonomy" id="2793069"/>
    <lineage>
        <taxon>Bacteria</taxon>
        <taxon>Pseudomonadati</taxon>
        <taxon>Bacteroidota</taxon>
        <taxon>Sphingobacteriia</taxon>
        <taxon>Sphingobacteriales</taxon>
        <taxon>Sphingobacteriaceae</taxon>
        <taxon>Pedobacter</taxon>
    </lineage>
</organism>
<evidence type="ECO:0000313" key="3">
    <source>
        <dbReference type="Proteomes" id="UP000660024"/>
    </source>
</evidence>
<evidence type="ECO:0000256" key="1">
    <source>
        <dbReference type="SAM" id="SignalP"/>
    </source>
</evidence>
<feature type="chain" id="PRO_5045637394" evidence="1">
    <location>
        <begin position="22"/>
        <end position="420"/>
    </location>
</feature>
<accession>A0ABS1BIB6</accession>
<sequence length="420" mass="47632">MKIIRKLFTIITLFSVFQLKAQNPNTDGIYSTKFGNISLTTEISSEFAGGTISYGDYRDNGTITGAISKAGNDEVLNGTFFNGSSLGKFIFRPSGVDFYNKTFNQRITRLVGYWGYQTNNDLSEDNNDKWIAERTKFGVANVKNETNVWSGKWNTTDGSMHLAQVGKNITGRYKGVGTVTATYNPSTRLLTGTFFNQNIKKTGYIEFYFEGNTFKGKCGWTAAMTEGNWDGTKDVKNNKELSKMTVTSTTSQGLTTNSNSQNTSKDELFKIRVRAVQAISMSNSILTNPDLYGFARFELKKITPNQSIDIKSVGNKNKYIFETTEDNPLIKNQIYINFPDQPTYYRDFIISKNDWENNNIGFELTIGHHLKTKEYGQPNKDCGKYQETFNLKKSQALNKQYKIPNTDTKVCYLKFYIEKL</sequence>
<dbReference type="EMBL" id="JAEHFY010000007">
    <property type="protein sequence ID" value="MBK0382583.1"/>
    <property type="molecule type" value="Genomic_DNA"/>
</dbReference>
<dbReference type="RefSeq" id="WP_200585360.1">
    <property type="nucleotide sequence ID" value="NZ_JAEHFY010000007.1"/>
</dbReference>
<name>A0ABS1BIB6_9SPHI</name>
<keyword evidence="1" id="KW-0732">Signal</keyword>
<gene>
    <name evidence="2" type="ORF">I5M32_06370</name>
</gene>
<proteinExistence type="predicted"/>
<reference evidence="2 3" key="1">
    <citation type="submission" date="2020-12" db="EMBL/GenBank/DDBJ databases">
        <title>Bacterial novel species Pedobacter sp. SD-b isolated from soil.</title>
        <authorList>
            <person name="Jung H.-Y."/>
        </authorList>
    </citation>
    <scope>NUCLEOTIDE SEQUENCE [LARGE SCALE GENOMIC DNA]</scope>
    <source>
        <strain evidence="2 3">SD-b</strain>
    </source>
</reference>
<evidence type="ECO:0000313" key="2">
    <source>
        <dbReference type="EMBL" id="MBK0382583.1"/>
    </source>
</evidence>
<dbReference type="Proteomes" id="UP000660024">
    <property type="component" value="Unassembled WGS sequence"/>
</dbReference>
<keyword evidence="3" id="KW-1185">Reference proteome</keyword>
<protein>
    <submittedName>
        <fullName evidence="2">Uncharacterized protein</fullName>
    </submittedName>
</protein>
<comment type="caution">
    <text evidence="2">The sequence shown here is derived from an EMBL/GenBank/DDBJ whole genome shotgun (WGS) entry which is preliminary data.</text>
</comment>
<feature type="signal peptide" evidence="1">
    <location>
        <begin position="1"/>
        <end position="21"/>
    </location>
</feature>